<dbReference type="Pfam" id="PF25198">
    <property type="entry name" value="Spore_GerAC_N"/>
    <property type="match status" value="1"/>
</dbReference>
<name>A0A2V3W5L1_9BACI</name>
<evidence type="ECO:0000256" key="2">
    <source>
        <dbReference type="ARBA" id="ARBA00007886"/>
    </source>
</evidence>
<dbReference type="Pfam" id="PF05504">
    <property type="entry name" value="Spore_GerAC"/>
    <property type="match status" value="1"/>
</dbReference>
<evidence type="ECO:0000256" key="3">
    <source>
        <dbReference type="ARBA" id="ARBA00022544"/>
    </source>
</evidence>
<dbReference type="PANTHER" id="PTHR35789">
    <property type="entry name" value="SPORE GERMINATION PROTEIN B3"/>
    <property type="match status" value="1"/>
</dbReference>
<keyword evidence="5" id="KW-0472">Membrane</keyword>
<evidence type="ECO:0000259" key="9">
    <source>
        <dbReference type="Pfam" id="PF25198"/>
    </source>
</evidence>
<keyword evidence="3" id="KW-0309">Germination</keyword>
<reference evidence="10 11" key="1">
    <citation type="submission" date="2018-05" db="EMBL/GenBank/DDBJ databases">
        <title>Genomic Encyclopedia of Type Strains, Phase IV (KMG-IV): sequencing the most valuable type-strain genomes for metagenomic binning, comparative biology and taxonomic classification.</title>
        <authorList>
            <person name="Goeker M."/>
        </authorList>
    </citation>
    <scope>NUCLEOTIDE SEQUENCE [LARGE SCALE GENOMIC DNA]</scope>
    <source>
        <strain evidence="10 11">DSM 28556</strain>
    </source>
</reference>
<evidence type="ECO:0000256" key="5">
    <source>
        <dbReference type="ARBA" id="ARBA00023136"/>
    </source>
</evidence>
<keyword evidence="6" id="KW-0564">Palmitate</keyword>
<dbReference type="InterPro" id="IPR008844">
    <property type="entry name" value="Spore_GerAC-like"/>
</dbReference>
<dbReference type="AlphaFoldDB" id="A0A2V3W5L1"/>
<evidence type="ECO:0000256" key="7">
    <source>
        <dbReference type="ARBA" id="ARBA00023288"/>
    </source>
</evidence>
<dbReference type="OrthoDB" id="9816067at2"/>
<feature type="domain" description="Spore germination protein N-terminal" evidence="9">
    <location>
        <begin position="23"/>
        <end position="195"/>
    </location>
</feature>
<dbReference type="GO" id="GO:0009847">
    <property type="term" value="P:spore germination"/>
    <property type="evidence" value="ECO:0007669"/>
    <property type="project" value="InterPro"/>
</dbReference>
<organism evidence="10 11">
    <name type="scientific">Pseudogracilibacillus auburnensis</name>
    <dbReference type="NCBI Taxonomy" id="1494959"/>
    <lineage>
        <taxon>Bacteria</taxon>
        <taxon>Bacillati</taxon>
        <taxon>Bacillota</taxon>
        <taxon>Bacilli</taxon>
        <taxon>Bacillales</taxon>
        <taxon>Bacillaceae</taxon>
        <taxon>Pseudogracilibacillus</taxon>
    </lineage>
</organism>
<evidence type="ECO:0000313" key="10">
    <source>
        <dbReference type="EMBL" id="PXW89280.1"/>
    </source>
</evidence>
<protein>
    <submittedName>
        <fullName evidence="10">Ger(X)C family germination protein</fullName>
    </submittedName>
</protein>
<comment type="subcellular location">
    <subcellularLocation>
        <location evidence="1">Membrane</location>
        <topology evidence="1">Lipid-anchor</topology>
    </subcellularLocation>
</comment>
<dbReference type="PANTHER" id="PTHR35789:SF1">
    <property type="entry name" value="SPORE GERMINATION PROTEIN B3"/>
    <property type="match status" value="1"/>
</dbReference>
<evidence type="ECO:0000256" key="4">
    <source>
        <dbReference type="ARBA" id="ARBA00022729"/>
    </source>
</evidence>
<feature type="domain" description="Spore germination GerAC-like C-terminal" evidence="8">
    <location>
        <begin position="233"/>
        <end position="400"/>
    </location>
</feature>
<dbReference type="PROSITE" id="PS51257">
    <property type="entry name" value="PROKAR_LIPOPROTEIN"/>
    <property type="match status" value="1"/>
</dbReference>
<comment type="similarity">
    <text evidence="2">Belongs to the GerABKC lipoprotein family.</text>
</comment>
<dbReference type="InterPro" id="IPR057336">
    <property type="entry name" value="GerAC_N"/>
</dbReference>
<dbReference type="InterPro" id="IPR038501">
    <property type="entry name" value="Spore_GerAC_C_sf"/>
</dbReference>
<gene>
    <name evidence="10" type="ORF">DFR56_10256</name>
</gene>
<dbReference type="RefSeq" id="WP_110394021.1">
    <property type="nucleotide sequence ID" value="NZ_JADIJL010000013.1"/>
</dbReference>
<keyword evidence="11" id="KW-1185">Reference proteome</keyword>
<accession>A0A2V3W5L1</accession>
<dbReference type="Gene3D" id="3.30.300.210">
    <property type="entry name" value="Nutrient germinant receptor protein C, domain 3"/>
    <property type="match status" value="1"/>
</dbReference>
<evidence type="ECO:0000259" key="8">
    <source>
        <dbReference type="Pfam" id="PF05504"/>
    </source>
</evidence>
<dbReference type="GO" id="GO:0016020">
    <property type="term" value="C:membrane"/>
    <property type="evidence" value="ECO:0007669"/>
    <property type="project" value="UniProtKB-SubCell"/>
</dbReference>
<dbReference type="EMBL" id="QJJQ01000002">
    <property type="protein sequence ID" value="PXW89280.1"/>
    <property type="molecule type" value="Genomic_DNA"/>
</dbReference>
<evidence type="ECO:0000313" key="11">
    <source>
        <dbReference type="Proteomes" id="UP000247978"/>
    </source>
</evidence>
<proteinExistence type="inferred from homology"/>
<dbReference type="Proteomes" id="UP000247978">
    <property type="component" value="Unassembled WGS sequence"/>
</dbReference>
<keyword evidence="4" id="KW-0732">Signal</keyword>
<keyword evidence="7" id="KW-0449">Lipoprotein</keyword>
<sequence length="418" mass="48945">MGKSLQRFTLLVTTLLFLSGCWNQVELDKIAYVVAMGIDKEDDKIRITYLIVNPEYGTQPTGSSDVEPFAIFSFVADDLAIAKNIANTIVNKTVSYYILNQVLISEEIAQTDEFIHWLYDMTKITEVRKDLELIITKELAYDYLTKFNPALEKRPYKLFREMIRRNKESAFIPSNSELFYYLRITETDNDLYLAVYSTNEQDGVQKPSGDHRFHYDKEEIKVKGTTNKAQYLGSAVFKKGKMIGHLTEQETILSTILNENLRGDQNIYKSFTDPFNEQYTITTKMDILKKSSINLDLDKTPSTIDVEIPLTISVLTNHTMVDYYHDEKKRQELKKHIEDSLQKEFTQFIKRTQEEFKGEPFGWSLDARRHFRTNQQFEKFNWMESYPKMDVRVKVKVKFGSFGRQADVLDIRKVREKE</sequence>
<dbReference type="InterPro" id="IPR046953">
    <property type="entry name" value="Spore_GerAC-like_C"/>
</dbReference>
<evidence type="ECO:0000256" key="6">
    <source>
        <dbReference type="ARBA" id="ARBA00023139"/>
    </source>
</evidence>
<evidence type="ECO:0000256" key="1">
    <source>
        <dbReference type="ARBA" id="ARBA00004635"/>
    </source>
</evidence>
<comment type="caution">
    <text evidence="10">The sequence shown here is derived from an EMBL/GenBank/DDBJ whole genome shotgun (WGS) entry which is preliminary data.</text>
</comment>